<dbReference type="GO" id="GO:0005886">
    <property type="term" value="C:plasma membrane"/>
    <property type="evidence" value="ECO:0007669"/>
    <property type="project" value="UniProtKB-SubCell"/>
</dbReference>
<dbReference type="OrthoDB" id="5242664at2"/>
<evidence type="ECO:0000256" key="7">
    <source>
        <dbReference type="SAM" id="Phobius"/>
    </source>
</evidence>
<keyword evidence="9" id="KW-1185">Reference proteome</keyword>
<feature type="transmembrane region" description="Helical" evidence="7">
    <location>
        <begin position="704"/>
        <end position="725"/>
    </location>
</feature>
<dbReference type="Pfam" id="PF03706">
    <property type="entry name" value="LPG_synthase_TM"/>
    <property type="match status" value="1"/>
</dbReference>
<evidence type="ECO:0000313" key="9">
    <source>
        <dbReference type="Proteomes" id="UP000216725"/>
    </source>
</evidence>
<feature type="transmembrane region" description="Helical" evidence="7">
    <location>
        <begin position="160"/>
        <end position="181"/>
    </location>
</feature>
<dbReference type="RefSeq" id="WP_094660751.1">
    <property type="nucleotide sequence ID" value="NZ_MWWR01000006.1"/>
</dbReference>
<evidence type="ECO:0000256" key="2">
    <source>
        <dbReference type="ARBA" id="ARBA00022475"/>
    </source>
</evidence>
<feature type="transmembrane region" description="Helical" evidence="7">
    <location>
        <begin position="808"/>
        <end position="830"/>
    </location>
</feature>
<name>A0A261EYD9_9BIFI</name>
<evidence type="ECO:0000313" key="8">
    <source>
        <dbReference type="EMBL" id="OZG51858.1"/>
    </source>
</evidence>
<dbReference type="NCBIfam" id="TIGR00374">
    <property type="entry name" value="flippase-like domain"/>
    <property type="match status" value="1"/>
</dbReference>
<feature type="region of interest" description="Disordered" evidence="6">
    <location>
        <begin position="1"/>
        <end position="72"/>
    </location>
</feature>
<dbReference type="PANTHER" id="PTHR39087:SF2">
    <property type="entry name" value="UPF0104 MEMBRANE PROTEIN MJ1595"/>
    <property type="match status" value="1"/>
</dbReference>
<keyword evidence="4 7" id="KW-1133">Transmembrane helix</keyword>
<protein>
    <recommendedName>
        <fullName evidence="10">Lysylphosphatidylglycerol synthase TM region</fullName>
    </recommendedName>
</protein>
<dbReference type="InterPro" id="IPR022791">
    <property type="entry name" value="L-PG_synthase/AglD"/>
</dbReference>
<evidence type="ECO:0000256" key="1">
    <source>
        <dbReference type="ARBA" id="ARBA00004651"/>
    </source>
</evidence>
<evidence type="ECO:0000256" key="5">
    <source>
        <dbReference type="ARBA" id="ARBA00023136"/>
    </source>
</evidence>
<sequence length="863" mass="93323">MSRDTSKENGGHGDDVVASDSPIRPQRDEATENPSEKTSDTMTSDAQATGGDRTAASSGKTASPAKPAPLIEDVAPQKVRDRTDLMHLVLAALIGVAATLIAYYLTGLTSGVQSDMERAVEGASWLLSMPFTFFTQLCTVVIIGWVIIQTVITKEWVQCLSSATALILGYLICDLISWLVVRTGNPELITALISNNNISGTLLPDLYAGLAAFLTAAGPMRMRNSVRWGWIITDVLAALLVIVSFESPAGTIVSYTLGRAIGLTTRFIAGSPSFGAWGSQITDAMAMIGLKPVRLVRRAEQDGTADIADGLVPDSRIYDMTCADGTSYVVSVSDEQRHATGYLRQLWQMITLTGISHRTDRSARAAVRHHRNMLLDLRHIGLPQLNPYEVTYSKESAILVLTKDEVLSPCDWPTVTDNDVADVMAYLHRANTRGYTNRTIRPGSFARTKDGRLILTGWDIGDDGSNGANIAIDRVQMLAALMCTIGIDRTILCGIRAWGREEMAALQPYVQSAVIPMETVRMQTWDRRHSIKTLRTRLGQLVDEDEAEQTVPVTVTRFSLRTILSIVLVLIAAIVIFTQFNLDEMITAVRGANTAMALLCFLFGCLAWVGMTITLTAFTEPDKRHFFAAFMAQITTSFTAVSMPAGVGPAFVNLQFLRKTGHRNSKATAIMSAVIAVQVVATVILIVFVGLFTGRASFGSMVPTGTVAIVIAALIVVGSLCMLIRPLRTMIQKKLMPILSQYAHQLAALLTQPATLAVACFGAVLQSVALGLSFWAALMAFGYHSNVVETTFIYLLSSTIGSAVPTPGGLGGVEAMLFAAFTGTGVPGAIAMSATMLFRVLTYWIRIPMGALSMKWLQKRNML</sequence>
<feature type="transmembrane region" description="Helical" evidence="7">
    <location>
        <begin position="201"/>
        <end position="220"/>
    </location>
</feature>
<feature type="transmembrane region" description="Helical" evidence="7">
    <location>
        <begin position="563"/>
        <end position="582"/>
    </location>
</feature>
<comment type="subcellular location">
    <subcellularLocation>
        <location evidence="1">Cell membrane</location>
        <topology evidence="1">Multi-pass membrane protein</topology>
    </subcellularLocation>
</comment>
<dbReference type="AlphaFoldDB" id="A0A261EYD9"/>
<feature type="transmembrane region" description="Helical" evidence="7">
    <location>
        <begin position="85"/>
        <end position="105"/>
    </location>
</feature>
<reference evidence="8 9" key="1">
    <citation type="journal article" date="2017" name="BMC Genomics">
        <title>Comparative genomic and phylogenomic analyses of the Bifidobacteriaceae family.</title>
        <authorList>
            <person name="Lugli G.A."/>
            <person name="Milani C."/>
            <person name="Turroni F."/>
            <person name="Duranti S."/>
            <person name="Mancabelli L."/>
            <person name="Mangifesta M."/>
            <person name="Ferrario C."/>
            <person name="Modesto M."/>
            <person name="Mattarelli P."/>
            <person name="Jiri K."/>
            <person name="van Sinderen D."/>
            <person name="Ventura M."/>
        </authorList>
    </citation>
    <scope>NUCLEOTIDE SEQUENCE [LARGE SCALE GENOMIC DNA]</scope>
    <source>
        <strain evidence="8 9">DSM 24742</strain>
    </source>
</reference>
<gene>
    <name evidence="8" type="ORF">PSRA_0938</name>
</gene>
<accession>A0A261EYD9</accession>
<evidence type="ECO:0000256" key="6">
    <source>
        <dbReference type="SAM" id="MobiDB-lite"/>
    </source>
</evidence>
<feature type="transmembrane region" description="Helical" evidence="7">
    <location>
        <begin position="125"/>
        <end position="148"/>
    </location>
</feature>
<organism evidence="8 9">
    <name type="scientific">Pseudoscardovia radai</name>
    <dbReference type="NCBI Taxonomy" id="987066"/>
    <lineage>
        <taxon>Bacteria</taxon>
        <taxon>Bacillati</taxon>
        <taxon>Actinomycetota</taxon>
        <taxon>Actinomycetes</taxon>
        <taxon>Bifidobacteriales</taxon>
        <taxon>Bifidobacteriaceae</taxon>
        <taxon>Pseudoscardovia</taxon>
    </lineage>
</organism>
<proteinExistence type="predicted"/>
<feature type="transmembrane region" description="Helical" evidence="7">
    <location>
        <begin position="594"/>
        <end position="618"/>
    </location>
</feature>
<dbReference type="Proteomes" id="UP000216725">
    <property type="component" value="Unassembled WGS sequence"/>
</dbReference>
<evidence type="ECO:0000256" key="4">
    <source>
        <dbReference type="ARBA" id="ARBA00022989"/>
    </source>
</evidence>
<keyword evidence="2" id="KW-1003">Cell membrane</keyword>
<evidence type="ECO:0000256" key="3">
    <source>
        <dbReference type="ARBA" id="ARBA00022692"/>
    </source>
</evidence>
<keyword evidence="5 7" id="KW-0472">Membrane</keyword>
<feature type="compositionally biased region" description="Basic and acidic residues" evidence="6">
    <location>
        <begin position="1"/>
        <end position="15"/>
    </location>
</feature>
<feature type="transmembrane region" description="Helical" evidence="7">
    <location>
        <begin position="669"/>
        <end position="692"/>
    </location>
</feature>
<dbReference type="EMBL" id="MWWR01000006">
    <property type="protein sequence ID" value="OZG51858.1"/>
    <property type="molecule type" value="Genomic_DNA"/>
</dbReference>
<keyword evidence="3 7" id="KW-0812">Transmembrane</keyword>
<dbReference type="PANTHER" id="PTHR39087">
    <property type="entry name" value="UPF0104 MEMBRANE PROTEIN MJ1595"/>
    <property type="match status" value="1"/>
</dbReference>
<feature type="transmembrane region" description="Helical" evidence="7">
    <location>
        <begin position="746"/>
        <end position="768"/>
    </location>
</feature>
<comment type="caution">
    <text evidence="8">The sequence shown here is derived from an EMBL/GenBank/DDBJ whole genome shotgun (WGS) entry which is preliminary data.</text>
</comment>
<evidence type="ECO:0008006" key="10">
    <source>
        <dbReference type="Google" id="ProtNLM"/>
    </source>
</evidence>
<feature type="transmembrane region" description="Helical" evidence="7">
    <location>
        <begin position="630"/>
        <end position="657"/>
    </location>
</feature>
<feature type="compositionally biased region" description="Basic and acidic residues" evidence="6">
    <location>
        <begin position="25"/>
        <end position="39"/>
    </location>
</feature>